<dbReference type="SUPFAM" id="SSF101386">
    <property type="entry name" value="all-alpha NTP pyrophosphatases"/>
    <property type="match status" value="1"/>
</dbReference>
<proteinExistence type="predicted"/>
<sequence length="111" mass="13120">MDSIIKKIIEFRDERDWKQFHNPKDLAISLTLEASELLENFQWKDSSEAIKQNMEQIKDELADVLIYSLMIAHDLEIDIESAILSKIEKNAKKYPIDRFKGTSKKYSEERE</sequence>
<dbReference type="Proteomes" id="UP001300012">
    <property type="component" value="Unassembled WGS sequence"/>
</dbReference>
<accession>A0ABT1YV49</accession>
<gene>
    <name evidence="1" type="ORF">NV381_37280</name>
</gene>
<reference evidence="1 2" key="1">
    <citation type="submission" date="2022-08" db="EMBL/GenBank/DDBJ databases">
        <title>Paenibacillus endoradicis sp. nov., Paenibacillus radicibacter sp. nov and Paenibacillus pararadicis sp. nov., three cold-adapted plant growth-promoting bacteria isolated from root of Larix gmelinii in Great Khingan.</title>
        <authorList>
            <person name="Xue H."/>
        </authorList>
    </citation>
    <scope>NUCLEOTIDE SEQUENCE [LARGE SCALE GENOMIC DNA]</scope>
    <source>
        <strain evidence="1 2">N5-1-1-5</strain>
    </source>
</reference>
<protein>
    <submittedName>
        <fullName evidence="1">Nucleotide pyrophosphohydrolase</fullName>
    </submittedName>
</protein>
<dbReference type="PIRSF" id="PIRSF029826">
    <property type="entry name" value="UCP029826_pph"/>
    <property type="match status" value="1"/>
</dbReference>
<dbReference type="CDD" id="cd11537">
    <property type="entry name" value="NTP-PPase_RS21-C6_like"/>
    <property type="match status" value="1"/>
</dbReference>
<comment type="caution">
    <text evidence="1">The sequence shown here is derived from an EMBL/GenBank/DDBJ whole genome shotgun (WGS) entry which is preliminary data.</text>
</comment>
<dbReference type="Pfam" id="PF12643">
    <property type="entry name" value="MazG-like"/>
    <property type="match status" value="1"/>
</dbReference>
<evidence type="ECO:0000313" key="2">
    <source>
        <dbReference type="Proteomes" id="UP001300012"/>
    </source>
</evidence>
<dbReference type="PANTHER" id="PTHR46523">
    <property type="entry name" value="DCTP PYROPHOSPHATASE 1"/>
    <property type="match status" value="1"/>
</dbReference>
<dbReference type="EMBL" id="JANQBD010000056">
    <property type="protein sequence ID" value="MCR8636825.1"/>
    <property type="molecule type" value="Genomic_DNA"/>
</dbReference>
<dbReference type="Gene3D" id="1.10.287.1080">
    <property type="entry name" value="MazG-like"/>
    <property type="match status" value="1"/>
</dbReference>
<organism evidence="1 2">
    <name type="scientific">Paenibacillus radicis</name>
    <name type="common">ex Xue et al. 2023</name>
    <dbReference type="NCBI Taxonomy" id="2972489"/>
    <lineage>
        <taxon>Bacteria</taxon>
        <taxon>Bacillati</taxon>
        <taxon>Bacillota</taxon>
        <taxon>Bacilli</taxon>
        <taxon>Bacillales</taxon>
        <taxon>Paenibacillaceae</taxon>
        <taxon>Paenibacillus</taxon>
    </lineage>
</organism>
<evidence type="ECO:0000313" key="1">
    <source>
        <dbReference type="EMBL" id="MCR8636825.1"/>
    </source>
</evidence>
<name>A0ABT1YV49_9BACL</name>
<keyword evidence="2" id="KW-1185">Reference proteome</keyword>
<dbReference type="RefSeq" id="WP_258218315.1">
    <property type="nucleotide sequence ID" value="NZ_JANQBD010000056.1"/>
</dbReference>
<dbReference type="PANTHER" id="PTHR46523:SF1">
    <property type="entry name" value="DCTP PYROPHOSPHATASE 1"/>
    <property type="match status" value="1"/>
</dbReference>
<dbReference type="InterPro" id="IPR025984">
    <property type="entry name" value="DCTPP"/>
</dbReference>
<dbReference type="InterPro" id="IPR052555">
    <property type="entry name" value="dCTP_Pyrophosphatase"/>
</dbReference>